<protein>
    <recommendedName>
        <fullName evidence="1">Proteasome component Ecm29 N-terminal domain-containing protein</fullName>
    </recommendedName>
</protein>
<dbReference type="EnsemblMetazoa" id="CJA42525.1">
    <property type="protein sequence ID" value="CJA42525.1"/>
    <property type="gene ID" value="WBGene00218373"/>
</dbReference>
<reference evidence="3" key="1">
    <citation type="submission" date="2010-08" db="EMBL/GenBank/DDBJ databases">
        <authorList>
            <consortium name="Caenorhabditis japonica Sequencing Consortium"/>
            <person name="Wilson R.K."/>
        </authorList>
    </citation>
    <scope>NUCLEOTIDE SEQUENCE [LARGE SCALE GENOMIC DNA]</scope>
    <source>
        <strain evidence="3">DF5081</strain>
    </source>
</reference>
<dbReference type="Proteomes" id="UP000005237">
    <property type="component" value="Unassembled WGS sequence"/>
</dbReference>
<reference evidence="2" key="2">
    <citation type="submission" date="2022-06" db="UniProtKB">
        <authorList>
            <consortium name="EnsemblMetazoa"/>
        </authorList>
    </citation>
    <scope>IDENTIFICATION</scope>
    <source>
        <strain evidence="2">DF5081</strain>
    </source>
</reference>
<dbReference type="InterPro" id="IPR024372">
    <property type="entry name" value="Ecm29_N"/>
</dbReference>
<accession>A0A8R1EW97</accession>
<organism evidence="2 3">
    <name type="scientific">Caenorhabditis japonica</name>
    <dbReference type="NCBI Taxonomy" id="281687"/>
    <lineage>
        <taxon>Eukaryota</taxon>
        <taxon>Metazoa</taxon>
        <taxon>Ecdysozoa</taxon>
        <taxon>Nematoda</taxon>
        <taxon>Chromadorea</taxon>
        <taxon>Rhabditida</taxon>
        <taxon>Rhabditina</taxon>
        <taxon>Rhabditomorpha</taxon>
        <taxon>Rhabditoidea</taxon>
        <taxon>Rhabditidae</taxon>
        <taxon>Peloderinae</taxon>
        <taxon>Caenorhabditis</taxon>
    </lineage>
</organism>
<evidence type="ECO:0000313" key="2">
    <source>
        <dbReference type="EnsemblMetazoa" id="CJA42525.1"/>
    </source>
</evidence>
<dbReference type="GO" id="GO:0043248">
    <property type="term" value="P:proteasome assembly"/>
    <property type="evidence" value="ECO:0007669"/>
    <property type="project" value="InterPro"/>
</dbReference>
<name>A0A8R1EW97_CAEJA</name>
<keyword evidence="3" id="KW-1185">Reference proteome</keyword>
<proteinExistence type="predicted"/>
<sequence>MGRREDLRSAITEVLNQYNKMVKSNLAIRLPLSRLLQLFESDNVITSTLSLVYLTYTKSRNNDEENLEALPVYLKSLSRRPEDAVRIYE</sequence>
<evidence type="ECO:0000259" key="1">
    <source>
        <dbReference type="Pfam" id="PF13001"/>
    </source>
</evidence>
<evidence type="ECO:0000313" key="3">
    <source>
        <dbReference type="Proteomes" id="UP000005237"/>
    </source>
</evidence>
<dbReference type="Pfam" id="PF13001">
    <property type="entry name" value="ECM29_N"/>
    <property type="match status" value="1"/>
</dbReference>
<feature type="domain" description="Proteasome component Ecm29 N-terminal" evidence="1">
    <location>
        <begin position="5"/>
        <end position="83"/>
    </location>
</feature>
<dbReference type="AlphaFoldDB" id="A0A8R1EW97"/>
<dbReference type="GO" id="GO:0060090">
    <property type="term" value="F:molecular adaptor activity"/>
    <property type="evidence" value="ECO:0007669"/>
    <property type="project" value="InterPro"/>
</dbReference>